<dbReference type="OrthoDB" id="5413827at2759"/>
<organism evidence="1 2">
    <name type="scientific">Lophiostoma macrostomum CBS 122681</name>
    <dbReference type="NCBI Taxonomy" id="1314788"/>
    <lineage>
        <taxon>Eukaryota</taxon>
        <taxon>Fungi</taxon>
        <taxon>Dikarya</taxon>
        <taxon>Ascomycota</taxon>
        <taxon>Pezizomycotina</taxon>
        <taxon>Dothideomycetes</taxon>
        <taxon>Pleosporomycetidae</taxon>
        <taxon>Pleosporales</taxon>
        <taxon>Lophiostomataceae</taxon>
        <taxon>Lophiostoma</taxon>
    </lineage>
</organism>
<name>A0A6A6SL12_9PLEO</name>
<dbReference type="Proteomes" id="UP000799324">
    <property type="component" value="Unassembled WGS sequence"/>
</dbReference>
<proteinExistence type="predicted"/>
<dbReference type="AlphaFoldDB" id="A0A6A6SL12"/>
<dbReference type="PANTHER" id="PTHR38790">
    <property type="entry name" value="2EXR DOMAIN-CONTAINING PROTEIN-RELATED"/>
    <property type="match status" value="1"/>
</dbReference>
<evidence type="ECO:0000313" key="1">
    <source>
        <dbReference type="EMBL" id="KAF2648575.1"/>
    </source>
</evidence>
<dbReference type="PANTHER" id="PTHR38790:SF4">
    <property type="entry name" value="2EXR DOMAIN-CONTAINING PROTEIN"/>
    <property type="match status" value="1"/>
</dbReference>
<evidence type="ECO:0000313" key="2">
    <source>
        <dbReference type="Proteomes" id="UP000799324"/>
    </source>
</evidence>
<gene>
    <name evidence="1" type="ORF">K491DRAFT_783991</name>
</gene>
<keyword evidence="2" id="KW-1185">Reference proteome</keyword>
<reference evidence="1" key="1">
    <citation type="journal article" date="2020" name="Stud. Mycol.">
        <title>101 Dothideomycetes genomes: a test case for predicting lifestyles and emergence of pathogens.</title>
        <authorList>
            <person name="Haridas S."/>
            <person name="Albert R."/>
            <person name="Binder M."/>
            <person name="Bloem J."/>
            <person name="Labutti K."/>
            <person name="Salamov A."/>
            <person name="Andreopoulos B."/>
            <person name="Baker S."/>
            <person name="Barry K."/>
            <person name="Bills G."/>
            <person name="Bluhm B."/>
            <person name="Cannon C."/>
            <person name="Castanera R."/>
            <person name="Culley D."/>
            <person name="Daum C."/>
            <person name="Ezra D."/>
            <person name="Gonzalez J."/>
            <person name="Henrissat B."/>
            <person name="Kuo A."/>
            <person name="Liang C."/>
            <person name="Lipzen A."/>
            <person name="Lutzoni F."/>
            <person name="Magnuson J."/>
            <person name="Mondo S."/>
            <person name="Nolan M."/>
            <person name="Ohm R."/>
            <person name="Pangilinan J."/>
            <person name="Park H.-J."/>
            <person name="Ramirez L."/>
            <person name="Alfaro M."/>
            <person name="Sun H."/>
            <person name="Tritt A."/>
            <person name="Yoshinaga Y."/>
            <person name="Zwiers L.-H."/>
            <person name="Turgeon B."/>
            <person name="Goodwin S."/>
            <person name="Spatafora J."/>
            <person name="Crous P."/>
            <person name="Grigoriev I."/>
        </authorList>
    </citation>
    <scope>NUCLEOTIDE SEQUENCE</scope>
    <source>
        <strain evidence="1">CBS 122681</strain>
    </source>
</reference>
<accession>A0A6A6SL12</accession>
<dbReference type="EMBL" id="MU004532">
    <property type="protein sequence ID" value="KAF2648575.1"/>
    <property type="molecule type" value="Genomic_DNA"/>
</dbReference>
<sequence length="425" mass="48882">MKRAIPNHEERPKDPNFERVKQYLLKHPVYPVSWIFSLRSVCRQTRAETSDTDSYRDNLFSFEHAVPCIQLLRSISADNRPLITSIMIHNIRSFATHVSVLRCPPLRNLLPNLKRIFVICSVSRRDEDETHVYQNKVYHWMTNYCMVVLNYCNMIDKEAQRDADLELIMVEMHNESLIGEGGLATEFDFWQASTVAGTAQNASQSPLLRLPGELRNKIYDYATCGNIIAVRKKSMLGSGWKVYEAEFHNPGTVICSRAFSGIVPTVPLENVFSLRRTCRQIRAETSPIDLCTTNVFSFENLAVYDELVRLRLTLEERDAIRRIFIHRPAQFGADVFNGAFPQTKLVPLFLAAFPNLEEVLISARSESQDLFPSPGEYLWLLNLDRMYGRISYVPHNRAAMKKGLGLPRMVCDEDLQVDGVIKYYY</sequence>
<protein>
    <submittedName>
        <fullName evidence="1">Uncharacterized protein</fullName>
    </submittedName>
</protein>